<keyword evidence="1" id="KW-0472">Membrane</keyword>
<accession>A0A9J6ZYU1</accession>
<dbReference type="SUPFAM" id="SSF58104">
    <property type="entry name" value="Methyl-accepting chemotaxis protein (MCP) signaling domain"/>
    <property type="match status" value="1"/>
</dbReference>
<feature type="transmembrane region" description="Helical" evidence="1">
    <location>
        <begin position="24"/>
        <end position="42"/>
    </location>
</feature>
<organism evidence="3 4">
    <name type="scientific">Candidatus Endoriftia persephonae</name>
    <dbReference type="NCBI Taxonomy" id="393765"/>
    <lineage>
        <taxon>Bacteria</taxon>
        <taxon>Pseudomonadati</taxon>
        <taxon>Pseudomonadota</taxon>
        <taxon>Gammaproteobacteria</taxon>
        <taxon>Chromatiales</taxon>
        <taxon>Sedimenticolaceae</taxon>
        <taxon>Candidatus Endoriftia</taxon>
    </lineage>
</organism>
<proteinExistence type="predicted"/>
<sequence length="343" mass="38104">MTPAPQHQQIHYIHRLNYTLRERLAGLFVMVALALLIGLVVVQGKTTHLFENRITYHTYLRNAQGIATDSLVKVSGIEVGRVQSIGIAADNRIHISFFVYEGFQNLIRQDSRGALSKLAIIGTAVIEISAGSPQLPMLRDGSTILIEEPMSADELLNELTPIMEKVRQTLDGIARVVSAIDPAQIAATAEGINTTVANLRDLTNQVNSGKGVLGRAIYDQQLEHSFTRTVTHMEQTMAQTRDRVSELKPVLESMVALSQETQNMTHQMDGLIADSRQLVGQMNSSMQTINMEIQQLPDLVTHLQLMLQSTDRTLEGLQRVWPVSSAIRPTEEEKMIDVHPIID</sequence>
<reference evidence="3" key="1">
    <citation type="journal article" date="2022" name="Mol. Ecol. Resour.">
        <title>The complete and closed genome of the facultative generalist Candidatus Endoriftia persephone from deep-sea hydrothermal vents.</title>
        <authorList>
            <person name="de Oliveira A.L."/>
            <person name="Srivastava A."/>
            <person name="Espada-Hinojosa S."/>
            <person name="Bright M."/>
        </authorList>
    </citation>
    <scope>NUCLEOTIDE SEQUENCE</scope>
    <source>
        <strain evidence="3">Tica-EPR-9o50.N</strain>
    </source>
</reference>
<dbReference type="AlphaFoldDB" id="A0A9J6ZYU1"/>
<name>A0A9J6ZYU1_9GAMM</name>
<dbReference type="Pfam" id="PF02470">
    <property type="entry name" value="MlaD"/>
    <property type="match status" value="1"/>
</dbReference>
<dbReference type="PANTHER" id="PTHR33371">
    <property type="entry name" value="INTERMEMBRANE PHOSPHOLIPID TRANSPORT SYSTEM BINDING PROTEIN MLAD-RELATED"/>
    <property type="match status" value="1"/>
</dbReference>
<keyword evidence="4" id="KW-1185">Reference proteome</keyword>
<dbReference type="Proteomes" id="UP001056649">
    <property type="component" value="Chromosome"/>
</dbReference>
<gene>
    <name evidence="3" type="ORF">L0Y14_01395</name>
</gene>
<evidence type="ECO:0000259" key="2">
    <source>
        <dbReference type="Pfam" id="PF02470"/>
    </source>
</evidence>
<dbReference type="KEGG" id="eps:L0Y14_01395"/>
<evidence type="ECO:0000256" key="1">
    <source>
        <dbReference type="SAM" id="Phobius"/>
    </source>
</evidence>
<protein>
    <submittedName>
        <fullName evidence="3">MlaD family protein</fullName>
    </submittedName>
</protein>
<dbReference type="RefSeq" id="WP_006475796.1">
    <property type="nucleotide sequence ID" value="NZ_CP090569.1"/>
</dbReference>
<dbReference type="EMBL" id="CP090569">
    <property type="protein sequence ID" value="USF87933.1"/>
    <property type="molecule type" value="Genomic_DNA"/>
</dbReference>
<evidence type="ECO:0000313" key="3">
    <source>
        <dbReference type="EMBL" id="USF87933.1"/>
    </source>
</evidence>
<evidence type="ECO:0000313" key="4">
    <source>
        <dbReference type="Proteomes" id="UP001056649"/>
    </source>
</evidence>
<feature type="domain" description="Mce/MlaD" evidence="2">
    <location>
        <begin position="54"/>
        <end position="131"/>
    </location>
</feature>
<keyword evidence="1" id="KW-0812">Transmembrane</keyword>
<dbReference type="PANTHER" id="PTHR33371:SF4">
    <property type="entry name" value="INTERMEMBRANE PHOSPHOLIPID TRANSPORT SYSTEM BINDING PROTEIN MLAD"/>
    <property type="match status" value="1"/>
</dbReference>
<dbReference type="InterPro" id="IPR052336">
    <property type="entry name" value="MlaD_Phospholipid_Transporter"/>
</dbReference>
<dbReference type="InterPro" id="IPR003399">
    <property type="entry name" value="Mce/MlaD"/>
</dbReference>
<keyword evidence="1" id="KW-1133">Transmembrane helix</keyword>